<keyword evidence="4" id="KW-1185">Reference proteome</keyword>
<evidence type="ECO:0000313" key="1">
    <source>
        <dbReference type="EMBL" id="KRT54940.1"/>
    </source>
</evidence>
<sequence length="48" mass="5537">MVNRDCFCIPRDALGVLLVTASNQFNLTYKRCVERCPRDLGYDVIGWD</sequence>
<gene>
    <name evidence="1" type="ORF">Ga0074115_11164</name>
    <name evidence="2" type="ORF">Ga0076813_11765</name>
</gene>
<protein>
    <submittedName>
        <fullName evidence="1">Uncharacterized protein</fullName>
    </submittedName>
</protein>
<dbReference type="EMBL" id="LDXT01000086">
    <property type="protein sequence ID" value="KRT54940.1"/>
    <property type="molecule type" value="Genomic_DNA"/>
</dbReference>
<reference evidence="3 4" key="1">
    <citation type="submission" date="2015-11" db="EMBL/GenBank/DDBJ databases">
        <title>The genome of Candidatus Endoriftia persephone in Ridgeia piscesae and population structure of the North Eastern Pacific vestimentiferan symbionts.</title>
        <authorList>
            <person name="Perez M."/>
            <person name="Juniper K.S."/>
        </authorList>
    </citation>
    <scope>NUCLEOTIDE SEQUENCE [LARGE SCALE GENOMIC DNA]</scope>
    <source>
        <strain evidence="2">Ind10</strain>
        <strain evidence="1">Ind11</strain>
    </source>
</reference>
<proteinExistence type="predicted"/>
<dbReference type="AlphaFoldDB" id="A0A0T5YWM1"/>
<evidence type="ECO:0000313" key="3">
    <source>
        <dbReference type="Proteomes" id="UP000051276"/>
    </source>
</evidence>
<comment type="caution">
    <text evidence="1">The sequence shown here is derived from an EMBL/GenBank/DDBJ whole genome shotgun (WGS) entry which is preliminary data.</text>
</comment>
<name>A0A0T5YWM1_9GAMM</name>
<dbReference type="EMBL" id="LMXI01000518">
    <property type="protein sequence ID" value="KRT57586.1"/>
    <property type="molecule type" value="Genomic_DNA"/>
</dbReference>
<evidence type="ECO:0000313" key="4">
    <source>
        <dbReference type="Proteomes" id="UP000051634"/>
    </source>
</evidence>
<evidence type="ECO:0000313" key="2">
    <source>
        <dbReference type="EMBL" id="KRT57586.1"/>
    </source>
</evidence>
<accession>A0A0T5YWM1</accession>
<organism evidence="1 4">
    <name type="scientific">endosymbiont of Ridgeia piscesae</name>
    <dbReference type="NCBI Taxonomy" id="54398"/>
    <lineage>
        <taxon>Bacteria</taxon>
        <taxon>Pseudomonadati</taxon>
        <taxon>Pseudomonadota</taxon>
        <taxon>Gammaproteobacteria</taxon>
        <taxon>sulfur-oxidizing symbionts</taxon>
    </lineage>
</organism>
<dbReference type="Proteomes" id="UP000051276">
    <property type="component" value="Unassembled WGS sequence"/>
</dbReference>
<dbReference type="Proteomes" id="UP000051634">
    <property type="component" value="Unassembled WGS sequence"/>
</dbReference>